<dbReference type="EMBL" id="LCQD01000011">
    <property type="protein sequence ID" value="KKW12580.1"/>
    <property type="molecule type" value="Genomic_DNA"/>
</dbReference>
<accession>A0A0G1W1X0</accession>
<dbReference type="Proteomes" id="UP000034588">
    <property type="component" value="Unassembled WGS sequence"/>
</dbReference>
<gene>
    <name evidence="1" type="ORF">UY48_C0011G0027</name>
</gene>
<sequence length="118" mass="13100">MKPKIVLSLKVGTFESRAACKEGFEIYKNTDVVAHNVGDGYAINMRLRIDGDQIRLPQATMKAGDPELKIASVQEGKVFIIEYEDADGCKYASEIQVKRVRVPSSKGEMAALVHWETV</sequence>
<proteinExistence type="predicted"/>
<dbReference type="AlphaFoldDB" id="A0A0G1W1X0"/>
<evidence type="ECO:0000313" key="1">
    <source>
        <dbReference type="EMBL" id="KKW12580.1"/>
    </source>
</evidence>
<comment type="caution">
    <text evidence="1">The sequence shown here is derived from an EMBL/GenBank/DDBJ whole genome shotgun (WGS) entry which is preliminary data.</text>
</comment>
<name>A0A0G1W1X0_9BACT</name>
<evidence type="ECO:0000313" key="2">
    <source>
        <dbReference type="Proteomes" id="UP000034588"/>
    </source>
</evidence>
<reference evidence="1 2" key="1">
    <citation type="journal article" date="2015" name="Nature">
        <title>rRNA introns, odd ribosomes, and small enigmatic genomes across a large radiation of phyla.</title>
        <authorList>
            <person name="Brown C.T."/>
            <person name="Hug L.A."/>
            <person name="Thomas B.C."/>
            <person name="Sharon I."/>
            <person name="Castelle C.J."/>
            <person name="Singh A."/>
            <person name="Wilkins M.J."/>
            <person name="Williams K.H."/>
            <person name="Banfield J.F."/>
        </authorList>
    </citation>
    <scope>NUCLEOTIDE SEQUENCE [LARGE SCALE GENOMIC DNA]</scope>
</reference>
<protein>
    <submittedName>
        <fullName evidence="1">Uncharacterized protein</fullName>
    </submittedName>
</protein>
<organism evidence="1 2">
    <name type="scientific">Candidatus Gottesmanbacteria bacterium GW2011_GWB1_49_7</name>
    <dbReference type="NCBI Taxonomy" id="1618448"/>
    <lineage>
        <taxon>Bacteria</taxon>
        <taxon>Candidatus Gottesmaniibacteriota</taxon>
    </lineage>
</organism>